<dbReference type="Pfam" id="PF03636">
    <property type="entry name" value="Glyco_hydro_65N"/>
    <property type="match status" value="1"/>
</dbReference>
<evidence type="ECO:0000313" key="8">
    <source>
        <dbReference type="EMBL" id="KJY36058.1"/>
    </source>
</evidence>
<dbReference type="GO" id="GO:0030246">
    <property type="term" value="F:carbohydrate binding"/>
    <property type="evidence" value="ECO:0007669"/>
    <property type="project" value="InterPro"/>
</dbReference>
<dbReference type="InterPro" id="IPR012341">
    <property type="entry name" value="6hp_glycosidase-like_sf"/>
</dbReference>
<dbReference type="InterPro" id="IPR017045">
    <property type="entry name" value="Malt_Pase/Glycosyl_Hdrlase"/>
</dbReference>
<sequence>MNRAWQWEYPRYDPKDERLVESLCTLGNGRFATRGAAPETTADAVHYPATYLAGCYDRLEATVAGHAVSNEDLVRLPDWTALRYRCLPDDAPPGDWLTPDHPTLRHHRVSLDLRTGTLTRRMLFHDTGGRRLGVTHTRLVHMGDPHLAAQRTVFRAYGWSGRMEVVAVLDGDVVNEGVERYRSLAGGHLAGHRAGVEAAGTAWLSCRTSGSGIRIGIAVRLSVRPLTPVAGACTATGTTQTALLPLRRGQDAVVVKTATLFSSLDRPPTEPLRRAIEDAEHAPGFPALHTSHRAAWLRMWSQGELHAAGETGRILRLHAFHVLQTLSPHTAELDAGVPARGLHGEAYRGHVFWDELFVLPYLSLHFPETARALLMYRHRRLPAAREAARRTGADGAMFPWQSGSSGAEETQRLHLNPRSGRWLPDHSHLQHHVGSAIAWNTWQYGLATGDTGFMHGPGAELVLYVAQFWARAAAWDEDLARYRIRGVMGPDEYHDAYPGAAAPGIDDNAYTNVTAAWVLARALDLYAQLPPARRTELLARLGLRPDGLHVWEDVSRRMYVPFHQDVISQFHGYGDLAELDWDAYRARYHDIRRLDRILEAEGDTPNRYQASKQADTLMLGHLFRPTELAGLFERLGYPFDDALWARTVAYYLRRTCHGSTLSSLVHGRVLARQQGPEAWRYCQEALLGDITDVQGGTTGEGIHLGAMAGTLDLVERGIVGLDPADDGLHIDPVPLSEIPGSRFSLSCLGHRDIRISFRPGRLGIRVPPSLLGPVPLVLPGGRRTKVAPGQERWFKLRAS</sequence>
<evidence type="ECO:0000313" key="9">
    <source>
        <dbReference type="Proteomes" id="UP000033551"/>
    </source>
</evidence>
<organism evidence="8 9">
    <name type="scientific">Streptomyces katrae</name>
    <dbReference type="NCBI Taxonomy" id="68223"/>
    <lineage>
        <taxon>Bacteria</taxon>
        <taxon>Bacillati</taxon>
        <taxon>Actinomycetota</taxon>
        <taxon>Actinomycetes</taxon>
        <taxon>Kitasatosporales</taxon>
        <taxon>Streptomycetaceae</taxon>
        <taxon>Streptomyces</taxon>
    </lineage>
</organism>
<dbReference type="InterPro" id="IPR011013">
    <property type="entry name" value="Gal_mutarotase_sf_dom"/>
</dbReference>
<evidence type="ECO:0000256" key="3">
    <source>
        <dbReference type="ARBA" id="ARBA00022679"/>
    </source>
</evidence>
<dbReference type="Pfam" id="PF03632">
    <property type="entry name" value="Glyco_hydro_65m"/>
    <property type="match status" value="1"/>
</dbReference>
<evidence type="ECO:0000259" key="7">
    <source>
        <dbReference type="Pfam" id="PF03636"/>
    </source>
</evidence>
<feature type="domain" description="Glycoside hydrolase family 65 N-terminal" evidence="7">
    <location>
        <begin position="9"/>
        <end position="263"/>
    </location>
</feature>
<protein>
    <submittedName>
        <fullName evidence="8">Trehalose 6-phosphate phosphorylase</fullName>
    </submittedName>
</protein>
<gene>
    <name evidence="8" type="ORF">VR44_08675</name>
</gene>
<feature type="binding site" evidence="5">
    <location>
        <begin position="353"/>
        <end position="354"/>
    </location>
    <ligand>
        <name>substrate</name>
    </ligand>
</feature>
<dbReference type="SUPFAM" id="SSF48208">
    <property type="entry name" value="Six-hairpin glycosidases"/>
    <property type="match status" value="1"/>
</dbReference>
<dbReference type="PANTHER" id="PTHR11051:SF8">
    <property type="entry name" value="PROTEIN-GLUCOSYLGALACTOSYLHYDROXYLYSINE GLUCOSIDASE"/>
    <property type="match status" value="1"/>
</dbReference>
<comment type="similarity">
    <text evidence="1">Belongs to the glycosyl hydrolase 65 family.</text>
</comment>
<dbReference type="PIRSF" id="PIRSF036289">
    <property type="entry name" value="Glycosyl_hydrolase_malt_phosph"/>
    <property type="match status" value="1"/>
</dbReference>
<dbReference type="InterPro" id="IPR008928">
    <property type="entry name" value="6-hairpin_glycosidase_sf"/>
</dbReference>
<dbReference type="GO" id="GO:0016757">
    <property type="term" value="F:glycosyltransferase activity"/>
    <property type="evidence" value="ECO:0007669"/>
    <property type="project" value="UniProtKB-KW"/>
</dbReference>
<keyword evidence="2" id="KW-0328">Glycosyltransferase</keyword>
<dbReference type="GO" id="GO:0004553">
    <property type="term" value="F:hydrolase activity, hydrolyzing O-glycosyl compounds"/>
    <property type="evidence" value="ECO:0007669"/>
    <property type="project" value="TreeGrafter"/>
</dbReference>
<dbReference type="PATRIC" id="fig|68223.7.peg.4979"/>
<dbReference type="Gene3D" id="2.70.98.40">
    <property type="entry name" value="Glycoside hydrolase, family 65, N-terminal domain"/>
    <property type="match status" value="1"/>
</dbReference>
<reference evidence="8 9" key="1">
    <citation type="submission" date="2015-02" db="EMBL/GenBank/DDBJ databases">
        <authorList>
            <person name="Ju K.-S."/>
            <person name="Doroghazi J.R."/>
            <person name="Metcalf W."/>
        </authorList>
    </citation>
    <scope>NUCLEOTIDE SEQUENCE [LARGE SCALE GENOMIC DNA]</scope>
    <source>
        <strain evidence="8 9">NRRL ISP-5550</strain>
    </source>
</reference>
<dbReference type="EMBL" id="JZWV01000181">
    <property type="protein sequence ID" value="KJY36058.1"/>
    <property type="molecule type" value="Genomic_DNA"/>
</dbReference>
<dbReference type="GO" id="GO:0005975">
    <property type="term" value="P:carbohydrate metabolic process"/>
    <property type="evidence" value="ECO:0007669"/>
    <property type="project" value="InterPro"/>
</dbReference>
<dbReference type="InterPro" id="IPR005195">
    <property type="entry name" value="Glyco_hydro_65_M"/>
</dbReference>
<keyword evidence="3" id="KW-0808">Transferase</keyword>
<dbReference type="AlphaFoldDB" id="A0A0F4JQN1"/>
<proteinExistence type="inferred from homology"/>
<feature type="domain" description="Glycoside hydrolase family 65 central catalytic" evidence="6">
    <location>
        <begin position="316"/>
        <end position="711"/>
    </location>
</feature>
<evidence type="ECO:0000256" key="4">
    <source>
        <dbReference type="PIRSR" id="PIRSR036289-50"/>
    </source>
</evidence>
<keyword evidence="9" id="KW-1185">Reference proteome</keyword>
<evidence type="ECO:0000256" key="2">
    <source>
        <dbReference type="ARBA" id="ARBA00022676"/>
    </source>
</evidence>
<evidence type="ECO:0000256" key="5">
    <source>
        <dbReference type="PIRSR" id="PIRSR036289-51"/>
    </source>
</evidence>
<dbReference type="RefSeq" id="WP_045946816.1">
    <property type="nucleotide sequence ID" value="NZ_JZWV01000181.1"/>
</dbReference>
<comment type="caution">
    <text evidence="8">The sequence shown here is derived from an EMBL/GenBank/DDBJ whole genome shotgun (WGS) entry which is preliminary data.</text>
</comment>
<feature type="binding site" evidence="5">
    <location>
        <begin position="612"/>
        <end position="613"/>
    </location>
    <ligand>
        <name>substrate</name>
    </ligand>
</feature>
<dbReference type="SUPFAM" id="SSF74650">
    <property type="entry name" value="Galactose mutarotase-like"/>
    <property type="match status" value="1"/>
</dbReference>
<dbReference type="FunFam" id="1.50.10.10:FF:000053">
    <property type="entry name" value="Putative glycosyl hydrolase"/>
    <property type="match status" value="1"/>
</dbReference>
<dbReference type="Gene3D" id="1.50.10.10">
    <property type="match status" value="1"/>
</dbReference>
<evidence type="ECO:0000256" key="1">
    <source>
        <dbReference type="ARBA" id="ARBA00006768"/>
    </source>
</evidence>
<name>A0A0F4JQN1_9ACTN</name>
<dbReference type="OrthoDB" id="9816160at2"/>
<accession>A0A0F4JQN1</accession>
<dbReference type="InterPro" id="IPR005196">
    <property type="entry name" value="Glyco_hydro_65_N"/>
</dbReference>
<feature type="active site" description="Proton donor" evidence="4">
    <location>
        <position position="492"/>
    </location>
</feature>
<evidence type="ECO:0000259" key="6">
    <source>
        <dbReference type="Pfam" id="PF03632"/>
    </source>
</evidence>
<dbReference type="InterPro" id="IPR037018">
    <property type="entry name" value="GH65_N"/>
</dbReference>
<dbReference type="PANTHER" id="PTHR11051">
    <property type="entry name" value="GLYCOSYL HYDROLASE-RELATED"/>
    <property type="match status" value="1"/>
</dbReference>
<dbReference type="Proteomes" id="UP000033551">
    <property type="component" value="Unassembled WGS sequence"/>
</dbReference>